<dbReference type="EMBL" id="JAJFAZ020000006">
    <property type="protein sequence ID" value="KAI5323201.1"/>
    <property type="molecule type" value="Genomic_DNA"/>
</dbReference>
<evidence type="ECO:0000313" key="2">
    <source>
        <dbReference type="EMBL" id="KAI5323201.1"/>
    </source>
</evidence>
<comment type="caution">
    <text evidence="2">The sequence shown here is derived from an EMBL/GenBank/DDBJ whole genome shotgun (WGS) entry which is preliminary data.</text>
</comment>
<dbReference type="AlphaFoldDB" id="A0AAD4VET7"/>
<keyword evidence="3" id="KW-1185">Reference proteome</keyword>
<dbReference type="PANTHER" id="PTHR24559">
    <property type="entry name" value="TRANSPOSON TY3-I GAG-POL POLYPROTEIN"/>
    <property type="match status" value="1"/>
</dbReference>
<dbReference type="InterPro" id="IPR043128">
    <property type="entry name" value="Rev_trsase/Diguanyl_cyclase"/>
</dbReference>
<dbReference type="SUPFAM" id="SSF56672">
    <property type="entry name" value="DNA/RNA polymerases"/>
    <property type="match status" value="1"/>
</dbReference>
<dbReference type="PANTHER" id="PTHR24559:SF444">
    <property type="entry name" value="REVERSE TRANSCRIPTASE DOMAIN-CONTAINING PROTEIN"/>
    <property type="match status" value="1"/>
</dbReference>
<reference evidence="2 3" key="1">
    <citation type="journal article" date="2022" name="G3 (Bethesda)">
        <title>Whole-genome sequence and methylome profiling of the almond [Prunus dulcis (Mill.) D.A. Webb] cultivar 'Nonpareil'.</title>
        <authorList>
            <person name="D'Amico-Willman K.M."/>
            <person name="Ouma W.Z."/>
            <person name="Meulia T."/>
            <person name="Sideli G.M."/>
            <person name="Gradziel T.M."/>
            <person name="Fresnedo-Ramirez J."/>
        </authorList>
    </citation>
    <scope>NUCLEOTIDE SEQUENCE [LARGE SCALE GENOMIC DNA]</scope>
    <source>
        <strain evidence="2">Clone GOH B32 T37-40</strain>
    </source>
</reference>
<evidence type="ECO:0008006" key="4">
    <source>
        <dbReference type="Google" id="ProtNLM"/>
    </source>
</evidence>
<evidence type="ECO:0000256" key="1">
    <source>
        <dbReference type="SAM" id="MobiDB-lite"/>
    </source>
</evidence>
<gene>
    <name evidence="2" type="ORF">L3X38_032273</name>
</gene>
<dbReference type="InterPro" id="IPR043502">
    <property type="entry name" value="DNA/RNA_pol_sf"/>
</dbReference>
<feature type="compositionally biased region" description="Polar residues" evidence="1">
    <location>
        <begin position="118"/>
        <end position="136"/>
    </location>
</feature>
<dbReference type="Proteomes" id="UP001054821">
    <property type="component" value="Chromosome 6"/>
</dbReference>
<organism evidence="2 3">
    <name type="scientific">Prunus dulcis</name>
    <name type="common">Almond</name>
    <name type="synonym">Amygdalus dulcis</name>
    <dbReference type="NCBI Taxonomy" id="3755"/>
    <lineage>
        <taxon>Eukaryota</taxon>
        <taxon>Viridiplantae</taxon>
        <taxon>Streptophyta</taxon>
        <taxon>Embryophyta</taxon>
        <taxon>Tracheophyta</taxon>
        <taxon>Spermatophyta</taxon>
        <taxon>Magnoliopsida</taxon>
        <taxon>eudicotyledons</taxon>
        <taxon>Gunneridae</taxon>
        <taxon>Pentapetalae</taxon>
        <taxon>rosids</taxon>
        <taxon>fabids</taxon>
        <taxon>Rosales</taxon>
        <taxon>Rosaceae</taxon>
        <taxon>Amygdaloideae</taxon>
        <taxon>Amygdaleae</taxon>
        <taxon>Prunus</taxon>
    </lineage>
</organism>
<name>A0AAD4VET7_PRUDU</name>
<feature type="compositionally biased region" description="Pro residues" evidence="1">
    <location>
        <begin position="69"/>
        <end position="81"/>
    </location>
</feature>
<feature type="compositionally biased region" description="Polar residues" evidence="1">
    <location>
        <begin position="82"/>
        <end position="93"/>
    </location>
</feature>
<sequence>MQPDSATNTSAAFGAFKSSLRESNFRYLVHSNNWNTYAELMKQAAVHANAEYFNSKHGPATPARSIFSDPPPASVPTPTPPQHSASAPSTQGTLHPKRKDSYQHTFSNNKRGKHGNHHQSSGSNPPRTSDRASLSFTPKPMFKKASSVRQAGSSFITDRGLYCYKVMLFDLKNAGATYQRLVNSFFAPLIGNTMEVYVDDMLVKSRTAD</sequence>
<protein>
    <recommendedName>
        <fullName evidence="4">Reverse transcriptase domain-containing protein</fullName>
    </recommendedName>
</protein>
<dbReference type="Gene3D" id="3.30.70.270">
    <property type="match status" value="1"/>
</dbReference>
<dbReference type="InterPro" id="IPR053134">
    <property type="entry name" value="RNA-dir_DNA_polymerase"/>
</dbReference>
<evidence type="ECO:0000313" key="3">
    <source>
        <dbReference type="Proteomes" id="UP001054821"/>
    </source>
</evidence>
<feature type="region of interest" description="Disordered" evidence="1">
    <location>
        <begin position="60"/>
        <end position="149"/>
    </location>
</feature>
<proteinExistence type="predicted"/>
<accession>A0AAD4VET7</accession>